<dbReference type="PANTHER" id="PTHR11351">
    <property type="entry name" value="ACYL-COA DESATURASE"/>
    <property type="match status" value="1"/>
</dbReference>
<organism evidence="13">
    <name type="scientific">marine metagenome</name>
    <dbReference type="NCBI Taxonomy" id="408172"/>
    <lineage>
        <taxon>unclassified sequences</taxon>
        <taxon>metagenomes</taxon>
        <taxon>ecological metagenomes</taxon>
    </lineage>
</organism>
<dbReference type="AlphaFoldDB" id="A0A382Y9K7"/>
<keyword evidence="2" id="KW-0444">Lipid biosynthesis</keyword>
<proteinExistence type="predicted"/>
<feature type="transmembrane region" description="Helical" evidence="11">
    <location>
        <begin position="188"/>
        <end position="208"/>
    </location>
</feature>
<dbReference type="GO" id="GO:0006633">
    <property type="term" value="P:fatty acid biosynthetic process"/>
    <property type="evidence" value="ECO:0007669"/>
    <property type="project" value="UniProtKB-KW"/>
</dbReference>
<reference evidence="13" key="1">
    <citation type="submission" date="2018-05" db="EMBL/GenBank/DDBJ databases">
        <authorList>
            <person name="Lanie J.A."/>
            <person name="Ng W.-L."/>
            <person name="Kazmierczak K.M."/>
            <person name="Andrzejewski T.M."/>
            <person name="Davidsen T.M."/>
            <person name="Wayne K.J."/>
            <person name="Tettelin H."/>
            <person name="Glass J.I."/>
            <person name="Rusch D."/>
            <person name="Podicherti R."/>
            <person name="Tsui H.-C.T."/>
            <person name="Winkler M.E."/>
        </authorList>
    </citation>
    <scope>NUCLEOTIDE SEQUENCE</scope>
</reference>
<evidence type="ECO:0000256" key="1">
    <source>
        <dbReference type="ARBA" id="ARBA00004141"/>
    </source>
</evidence>
<gene>
    <name evidence="13" type="ORF">METZ01_LOCUS432768</name>
</gene>
<evidence type="ECO:0000256" key="9">
    <source>
        <dbReference type="ARBA" id="ARBA00023136"/>
    </source>
</evidence>
<comment type="subcellular location">
    <subcellularLocation>
        <location evidence="1">Membrane</location>
        <topology evidence="1">Multi-pass membrane protein</topology>
    </subcellularLocation>
</comment>
<dbReference type="CDD" id="cd03505">
    <property type="entry name" value="Delta9-FADS-like"/>
    <property type="match status" value="1"/>
</dbReference>
<feature type="transmembrane region" description="Helical" evidence="11">
    <location>
        <begin position="157"/>
        <end position="176"/>
    </location>
</feature>
<keyword evidence="3 11" id="KW-0812">Transmembrane</keyword>
<feature type="domain" description="Fatty acid desaturase" evidence="12">
    <location>
        <begin position="42"/>
        <end position="264"/>
    </location>
</feature>
<keyword evidence="5 11" id="KW-1133">Transmembrane helix</keyword>
<keyword evidence="7" id="KW-0408">Iron</keyword>
<evidence type="ECO:0000256" key="2">
    <source>
        <dbReference type="ARBA" id="ARBA00022516"/>
    </source>
</evidence>
<dbReference type="GO" id="GO:0016717">
    <property type="term" value="F:oxidoreductase activity, acting on paired donors, with oxidation of a pair of donors resulting in the reduction of molecular oxygen to two molecules of water"/>
    <property type="evidence" value="ECO:0007669"/>
    <property type="project" value="InterPro"/>
</dbReference>
<sequence>SPLRTQHLADEQRTDWSTNLPFLGVHLGCLLALWTGIGPFAAGIGLITLLVRMFGLTGGYHRYFCHRSFTTTRAFQFVLAAIGTAAAQKGPLWWAAHHRHHHRHSDTAADVHPPGVKGFYWAHFGWVICPANVRTRTELVPDLVRFRELRWLDRHHYAAPVCLAVGLFILGSWLEVTFPNLGTSGWELLTVGFFLSTTLLYHVTFAVNSVGHTVGRQRYDTRDASRNGLLLALITAGEGWHNNHHRYPASERQGFYWWEIDATHY</sequence>
<keyword evidence="6" id="KW-0560">Oxidoreductase</keyword>
<feature type="non-terminal residue" evidence="13">
    <location>
        <position position="1"/>
    </location>
</feature>
<evidence type="ECO:0000256" key="7">
    <source>
        <dbReference type="ARBA" id="ARBA00023004"/>
    </source>
</evidence>
<dbReference type="Pfam" id="PF00487">
    <property type="entry name" value="FA_desaturase"/>
    <property type="match status" value="1"/>
</dbReference>
<dbReference type="PANTHER" id="PTHR11351:SF31">
    <property type="entry name" value="DESATURASE 1, ISOFORM A-RELATED"/>
    <property type="match status" value="1"/>
</dbReference>
<protein>
    <recommendedName>
        <fullName evidence="12">Fatty acid desaturase domain-containing protein</fullName>
    </recommendedName>
</protein>
<evidence type="ECO:0000256" key="11">
    <source>
        <dbReference type="SAM" id="Phobius"/>
    </source>
</evidence>
<evidence type="ECO:0000256" key="3">
    <source>
        <dbReference type="ARBA" id="ARBA00022692"/>
    </source>
</evidence>
<keyword evidence="8" id="KW-0443">Lipid metabolism</keyword>
<feature type="transmembrane region" description="Helical" evidence="11">
    <location>
        <begin position="20"/>
        <end position="51"/>
    </location>
</feature>
<keyword evidence="9 11" id="KW-0472">Membrane</keyword>
<name>A0A382Y9K7_9ZZZZ</name>
<keyword evidence="10" id="KW-0275">Fatty acid biosynthesis</keyword>
<evidence type="ECO:0000259" key="12">
    <source>
        <dbReference type="Pfam" id="PF00487"/>
    </source>
</evidence>
<dbReference type="GO" id="GO:0016020">
    <property type="term" value="C:membrane"/>
    <property type="evidence" value="ECO:0007669"/>
    <property type="project" value="UniProtKB-SubCell"/>
</dbReference>
<evidence type="ECO:0000256" key="5">
    <source>
        <dbReference type="ARBA" id="ARBA00022989"/>
    </source>
</evidence>
<dbReference type="PRINTS" id="PR00075">
    <property type="entry name" value="FACDDSATRASE"/>
</dbReference>
<dbReference type="EMBL" id="UINC01174005">
    <property type="protein sequence ID" value="SVD79914.1"/>
    <property type="molecule type" value="Genomic_DNA"/>
</dbReference>
<evidence type="ECO:0000256" key="4">
    <source>
        <dbReference type="ARBA" id="ARBA00022832"/>
    </source>
</evidence>
<evidence type="ECO:0000256" key="8">
    <source>
        <dbReference type="ARBA" id="ARBA00023098"/>
    </source>
</evidence>
<evidence type="ECO:0000256" key="6">
    <source>
        <dbReference type="ARBA" id="ARBA00023002"/>
    </source>
</evidence>
<dbReference type="InterPro" id="IPR005804">
    <property type="entry name" value="FA_desaturase_dom"/>
</dbReference>
<accession>A0A382Y9K7</accession>
<feature type="non-terminal residue" evidence="13">
    <location>
        <position position="265"/>
    </location>
</feature>
<evidence type="ECO:0000256" key="10">
    <source>
        <dbReference type="ARBA" id="ARBA00023160"/>
    </source>
</evidence>
<keyword evidence="4" id="KW-0276">Fatty acid metabolism</keyword>
<evidence type="ECO:0000313" key="13">
    <source>
        <dbReference type="EMBL" id="SVD79914.1"/>
    </source>
</evidence>
<dbReference type="InterPro" id="IPR015876">
    <property type="entry name" value="Acyl-CoA_DS"/>
</dbReference>